<dbReference type="NCBIfam" id="TIGR01891">
    <property type="entry name" value="amidohydrolases"/>
    <property type="match status" value="1"/>
</dbReference>
<dbReference type="InterPro" id="IPR011650">
    <property type="entry name" value="Peptidase_M20_dimer"/>
</dbReference>
<keyword evidence="1" id="KW-0464">Manganese</keyword>
<evidence type="ECO:0000256" key="1">
    <source>
        <dbReference type="PIRSR" id="PIRSR005962-1"/>
    </source>
</evidence>
<dbReference type="PIRSF" id="PIRSF005962">
    <property type="entry name" value="Pept_M20D_amidohydro"/>
    <property type="match status" value="1"/>
</dbReference>
<evidence type="ECO:0000259" key="2">
    <source>
        <dbReference type="Pfam" id="PF07687"/>
    </source>
</evidence>
<comment type="cofactor">
    <cofactor evidence="1">
        <name>Mn(2+)</name>
        <dbReference type="ChEBI" id="CHEBI:29035"/>
    </cofactor>
    <text evidence="1">The Mn(2+) ion enhances activity.</text>
</comment>
<evidence type="ECO:0000313" key="3">
    <source>
        <dbReference type="EMBL" id="HIW01812.1"/>
    </source>
</evidence>
<feature type="binding site" evidence="1">
    <location>
        <position position="153"/>
    </location>
    <ligand>
        <name>Mn(2+)</name>
        <dbReference type="ChEBI" id="CHEBI:29035"/>
        <label>2</label>
    </ligand>
</feature>
<dbReference type="PANTHER" id="PTHR11014:SF63">
    <property type="entry name" value="METALLOPEPTIDASE, PUTATIVE (AFU_ORTHOLOGUE AFUA_6G09600)-RELATED"/>
    <property type="match status" value="1"/>
</dbReference>
<protein>
    <submittedName>
        <fullName evidence="3">Amidohydrolase</fullName>
    </submittedName>
</protein>
<reference evidence="3" key="2">
    <citation type="submission" date="2021-04" db="EMBL/GenBank/DDBJ databases">
        <authorList>
            <person name="Gilroy R."/>
        </authorList>
    </citation>
    <scope>NUCLEOTIDE SEQUENCE</scope>
    <source>
        <strain evidence="3">12435</strain>
    </source>
</reference>
<feature type="binding site" evidence="1">
    <location>
        <position position="95"/>
    </location>
    <ligand>
        <name>Mn(2+)</name>
        <dbReference type="ChEBI" id="CHEBI:29035"/>
        <label>2</label>
    </ligand>
</feature>
<dbReference type="PANTHER" id="PTHR11014">
    <property type="entry name" value="PEPTIDASE M20 FAMILY MEMBER"/>
    <property type="match status" value="1"/>
</dbReference>
<dbReference type="InterPro" id="IPR002933">
    <property type="entry name" value="Peptidase_M20"/>
</dbReference>
<dbReference type="Gene3D" id="3.30.70.360">
    <property type="match status" value="1"/>
</dbReference>
<dbReference type="InterPro" id="IPR017439">
    <property type="entry name" value="Amidohydrolase"/>
</dbReference>
<organism evidence="3 4">
    <name type="scientific">Candidatus Protoclostridium stercorigallinarum</name>
    <dbReference type="NCBI Taxonomy" id="2838741"/>
    <lineage>
        <taxon>Bacteria</taxon>
        <taxon>Bacillati</taxon>
        <taxon>Bacillota</taxon>
        <taxon>Clostridia</taxon>
        <taxon>Candidatus Protoclostridium</taxon>
    </lineage>
</organism>
<dbReference type="AlphaFoldDB" id="A0A9D1PXX4"/>
<dbReference type="GO" id="GO:0016787">
    <property type="term" value="F:hydrolase activity"/>
    <property type="evidence" value="ECO:0007669"/>
    <property type="project" value="InterPro"/>
</dbReference>
<gene>
    <name evidence="3" type="ORF">H9892_00505</name>
</gene>
<dbReference type="GO" id="GO:0046872">
    <property type="term" value="F:metal ion binding"/>
    <property type="evidence" value="ECO:0007669"/>
    <property type="project" value="UniProtKB-KW"/>
</dbReference>
<feature type="domain" description="Peptidase M20 dimerisation" evidence="2">
    <location>
        <begin position="173"/>
        <end position="270"/>
    </location>
</feature>
<dbReference type="Proteomes" id="UP000823990">
    <property type="component" value="Unassembled WGS sequence"/>
</dbReference>
<dbReference type="Gene3D" id="3.40.630.10">
    <property type="entry name" value="Zn peptidases"/>
    <property type="match status" value="1"/>
</dbReference>
<evidence type="ECO:0000313" key="4">
    <source>
        <dbReference type="Proteomes" id="UP000823990"/>
    </source>
</evidence>
<dbReference type="EMBL" id="DXHS01000009">
    <property type="protein sequence ID" value="HIW01812.1"/>
    <property type="molecule type" value="Genomic_DNA"/>
</dbReference>
<name>A0A9D1PXX4_9FIRM</name>
<feature type="binding site" evidence="1">
    <location>
        <position position="129"/>
    </location>
    <ligand>
        <name>Mn(2+)</name>
        <dbReference type="ChEBI" id="CHEBI:29035"/>
        <label>2</label>
    </ligand>
</feature>
<feature type="binding site" evidence="1">
    <location>
        <position position="97"/>
    </location>
    <ligand>
        <name>Mn(2+)</name>
        <dbReference type="ChEBI" id="CHEBI:29035"/>
        <label>2</label>
    </ligand>
</feature>
<reference evidence="3" key="1">
    <citation type="journal article" date="2021" name="PeerJ">
        <title>Extensive microbial diversity within the chicken gut microbiome revealed by metagenomics and culture.</title>
        <authorList>
            <person name="Gilroy R."/>
            <person name="Ravi A."/>
            <person name="Getino M."/>
            <person name="Pursley I."/>
            <person name="Horton D.L."/>
            <person name="Alikhan N.F."/>
            <person name="Baker D."/>
            <person name="Gharbi K."/>
            <person name="Hall N."/>
            <person name="Watson M."/>
            <person name="Adriaenssens E.M."/>
            <person name="Foster-Nyarko E."/>
            <person name="Jarju S."/>
            <person name="Secka A."/>
            <person name="Antonio M."/>
            <person name="Oren A."/>
            <person name="Chaudhuri R.R."/>
            <person name="La Ragione R."/>
            <person name="Hildebrand F."/>
            <person name="Pallen M.J."/>
        </authorList>
    </citation>
    <scope>NUCLEOTIDE SEQUENCE</scope>
    <source>
        <strain evidence="3">12435</strain>
    </source>
</reference>
<sequence length="365" mass="39557">MDKAESRDLLAYAVSVRRKLHASPELSGEEYGTSAFIRGELERMGYTPRAVHTGLIADTGKSGDILALRADIDALPIAENTGLPFAAKCGRMHACGHDGHTAMLLAAAKYFSAHPPARRLRFIFQFGEEGEGGAEKMIGGGALDGVSEIYAFHLCPELEKGKFATNDGTLFAGVMEFDTEVRGKSSHCASPEEGADAIAAAAHIIAEAKRLAERKGNALMHTGKITGGYARNVVADRAILECSFRYTQKSRLAEVREELAALLRETDEKYGTRSEIKIKSVYPPLVNDARCAAKMAELTGAGYIGGRYTAEDFAFYAEKVPACMCWLGIRDEKHTSPLHSDTFDFDESVMEKGIETFVKLAESGS</sequence>
<feature type="binding site" evidence="1">
    <location>
        <position position="339"/>
    </location>
    <ligand>
        <name>Mn(2+)</name>
        <dbReference type="ChEBI" id="CHEBI:29035"/>
        <label>2</label>
    </ligand>
</feature>
<dbReference type="SUPFAM" id="SSF53187">
    <property type="entry name" value="Zn-dependent exopeptidases"/>
    <property type="match status" value="1"/>
</dbReference>
<dbReference type="Pfam" id="PF01546">
    <property type="entry name" value="Peptidase_M20"/>
    <property type="match status" value="1"/>
</dbReference>
<dbReference type="Pfam" id="PF07687">
    <property type="entry name" value="M20_dimer"/>
    <property type="match status" value="1"/>
</dbReference>
<accession>A0A9D1PXX4</accession>
<keyword evidence="1" id="KW-0479">Metal-binding</keyword>
<dbReference type="SUPFAM" id="SSF55031">
    <property type="entry name" value="Bacterial exopeptidase dimerisation domain"/>
    <property type="match status" value="1"/>
</dbReference>
<dbReference type="InterPro" id="IPR036264">
    <property type="entry name" value="Bact_exopeptidase_dim_dom"/>
</dbReference>
<comment type="caution">
    <text evidence="3">The sequence shown here is derived from an EMBL/GenBank/DDBJ whole genome shotgun (WGS) entry which is preliminary data.</text>
</comment>
<proteinExistence type="predicted"/>